<keyword evidence="1" id="KW-1133">Transmembrane helix</keyword>
<feature type="transmembrane region" description="Helical" evidence="1">
    <location>
        <begin position="6"/>
        <end position="28"/>
    </location>
</feature>
<reference evidence="2 3" key="1">
    <citation type="journal article" date="2004" name="Proc. Natl. Acad. Sci. U.S.A.">
        <title>Comparison of the genome of the oral pathogen Treponema denticola with other spirochete genomes.</title>
        <authorList>
            <person name="Seshadri R."/>
            <person name="Myers G.S."/>
            <person name="Tettelin H."/>
            <person name="Eisen J.A."/>
            <person name="Heidelberg J.F."/>
            <person name="Dodson R.J."/>
            <person name="Davidsen T.M."/>
            <person name="DeBoy R.T."/>
            <person name="Fouts D.E."/>
            <person name="Haft D.H."/>
            <person name="Selengut J."/>
            <person name="Ren Q."/>
            <person name="Brinkac L.M."/>
            <person name="Madupu R."/>
            <person name="Kolonay J."/>
            <person name="Durkin S.A."/>
            <person name="Daugherty S.C."/>
            <person name="Shetty J."/>
            <person name="Shvartsbeyn A."/>
            <person name="Gebregeorgis E."/>
            <person name="Geer K."/>
            <person name="Tsegaye G."/>
            <person name="Malek J."/>
            <person name="Ayodeji B."/>
            <person name="Shatsman S."/>
            <person name="McLeod M.P."/>
            <person name="Smajs D."/>
            <person name="Howell J.K."/>
            <person name="Pal S."/>
            <person name="Amin A."/>
            <person name="Vashisth P."/>
            <person name="McNeill T.Z."/>
            <person name="Xiang Q."/>
            <person name="Sodergren E."/>
            <person name="Baca E."/>
            <person name="Weinstock G.M."/>
            <person name="Norris S.J."/>
            <person name="Fraser C.M."/>
            <person name="Paulsen I.T."/>
        </authorList>
    </citation>
    <scope>NUCLEOTIDE SEQUENCE [LARGE SCALE GENOMIC DNA]</scope>
    <source>
        <strain evidence="3">ATCC 35405 / DSM 14222 / CIP 103919 / JCM 8153 / KCTC 15104</strain>
    </source>
</reference>
<name>Q73KP9_TREDE</name>
<dbReference type="Proteomes" id="UP000008212">
    <property type="component" value="Chromosome"/>
</dbReference>
<dbReference type="AlphaFoldDB" id="Q73KP9"/>
<evidence type="ECO:0000256" key="1">
    <source>
        <dbReference type="SAM" id="Phobius"/>
    </source>
</evidence>
<organism evidence="2 3">
    <name type="scientific">Treponema denticola (strain ATCC 35405 / DSM 14222 / CIP 103919 / JCM 8153 / KCTC 15104)</name>
    <dbReference type="NCBI Taxonomy" id="243275"/>
    <lineage>
        <taxon>Bacteria</taxon>
        <taxon>Pseudomonadati</taxon>
        <taxon>Spirochaetota</taxon>
        <taxon>Spirochaetia</taxon>
        <taxon>Spirochaetales</taxon>
        <taxon>Treponemataceae</taxon>
        <taxon>Treponema</taxon>
    </lineage>
</organism>
<evidence type="ECO:0000313" key="2">
    <source>
        <dbReference type="EMBL" id="AAS12688.1"/>
    </source>
</evidence>
<dbReference type="PaxDb" id="243275-TDE_2168"/>
<dbReference type="EMBL" id="AE017226">
    <property type="protein sequence ID" value="AAS12688.1"/>
    <property type="molecule type" value="Genomic_DNA"/>
</dbReference>
<proteinExistence type="predicted"/>
<keyword evidence="1" id="KW-0472">Membrane</keyword>
<keyword evidence="3" id="KW-1185">Reference proteome</keyword>
<protein>
    <submittedName>
        <fullName evidence="2">Uncharacterized protein</fullName>
    </submittedName>
</protein>
<dbReference type="KEGG" id="tde:TDE_2168"/>
<dbReference type="HOGENOM" id="CLU_3259296_0_0_12"/>
<gene>
    <name evidence="2" type="ordered locus">TDE_2168</name>
</gene>
<dbReference type="STRING" id="243275.TDE_2168"/>
<accession>Q73KP9</accession>
<keyword evidence="1" id="KW-0812">Transmembrane</keyword>
<sequence>MLSLRFISIQFYLKSFLFFYLLFSTFMIKFKIKCLRINPQMS</sequence>
<evidence type="ECO:0000313" key="3">
    <source>
        <dbReference type="Proteomes" id="UP000008212"/>
    </source>
</evidence>